<evidence type="ECO:0000259" key="4">
    <source>
        <dbReference type="SMART" id="SM00822"/>
    </source>
</evidence>
<dbReference type="InterPro" id="IPR036291">
    <property type="entry name" value="NAD(P)-bd_dom_sf"/>
</dbReference>
<proteinExistence type="inferred from homology"/>
<dbReference type="GO" id="GO:0016491">
    <property type="term" value="F:oxidoreductase activity"/>
    <property type="evidence" value="ECO:0007669"/>
    <property type="project" value="UniProtKB-KW"/>
</dbReference>
<dbReference type="InterPro" id="IPR002347">
    <property type="entry name" value="SDR_fam"/>
</dbReference>
<dbReference type="EMBL" id="PSNX01000003">
    <property type="protein sequence ID" value="PPE67250.1"/>
    <property type="molecule type" value="Genomic_DNA"/>
</dbReference>
<dbReference type="PANTHER" id="PTHR44196:SF1">
    <property type="entry name" value="DEHYDROGENASE_REDUCTASE SDR FAMILY MEMBER 7B"/>
    <property type="match status" value="1"/>
</dbReference>
<sequence length="283" mass="30007">MMPSNARVLLTGATGGIGQAVADGLLAAGASLLLTGRSPARLSALARELRRRRGLSSARVEWCVADLSQPPTWTQAHGLVPVAADWGVNVVVHAAGVPAFGRLEDQSAEQVAASLQTNLLAPLLLTRALLPHLRTRTQAQVIFVGSALGRIGLPGFSVYSAAKFGLRGAAEALRRELRDSPVQVQYLGPRSTRTAFNDPAVAAYNAATGTASDPPQRVADALLALLQDEAAERHIGWPERLAVRLNGLVPTWLDPVFDRHRRSLPSPSGREAVSPPNPSLCKE</sequence>
<comment type="similarity">
    <text evidence="1">Belongs to the short-chain dehydrogenases/reductases (SDR) family.</text>
</comment>
<dbReference type="SUPFAM" id="SSF51735">
    <property type="entry name" value="NAD(P)-binding Rossmann-fold domains"/>
    <property type="match status" value="1"/>
</dbReference>
<evidence type="ECO:0000256" key="2">
    <source>
        <dbReference type="ARBA" id="ARBA00023002"/>
    </source>
</evidence>
<dbReference type="NCBIfam" id="NF006565">
    <property type="entry name" value="PRK09072.1"/>
    <property type="match status" value="1"/>
</dbReference>
<reference evidence="5 6" key="1">
    <citation type="submission" date="2018-02" db="EMBL/GenBank/DDBJ databases">
        <title>Reclassifiation of [Polyangium] brachysporum DSM 7029 as Guopingzhaonella breviflexa gen. nov., sp. nov., a member of the family Comamonadaceae.</title>
        <authorList>
            <person name="Tang B."/>
        </authorList>
    </citation>
    <scope>NUCLEOTIDE SEQUENCE [LARGE SCALE GENOMIC DNA]</scope>
    <source>
        <strain evidence="5 6">BCRC 80649</strain>
    </source>
</reference>
<comment type="caution">
    <text evidence="5">The sequence shown here is derived from an EMBL/GenBank/DDBJ whole genome shotgun (WGS) entry which is preliminary data.</text>
</comment>
<accession>A0A2S5SWW6</accession>
<dbReference type="InterPro" id="IPR057326">
    <property type="entry name" value="KR_dom"/>
</dbReference>
<dbReference type="Pfam" id="PF00106">
    <property type="entry name" value="adh_short"/>
    <property type="match status" value="1"/>
</dbReference>
<dbReference type="OrthoDB" id="9790266at2"/>
<name>A0A2S5SWW6_9BURK</name>
<dbReference type="SMART" id="SM00822">
    <property type="entry name" value="PKS_KR"/>
    <property type="match status" value="1"/>
</dbReference>
<organism evidence="5 6">
    <name type="scientific">Caldimonas caldifontis</name>
    <dbReference type="NCBI Taxonomy" id="1452508"/>
    <lineage>
        <taxon>Bacteria</taxon>
        <taxon>Pseudomonadati</taxon>
        <taxon>Pseudomonadota</taxon>
        <taxon>Betaproteobacteria</taxon>
        <taxon>Burkholderiales</taxon>
        <taxon>Sphaerotilaceae</taxon>
        <taxon>Caldimonas</taxon>
    </lineage>
</organism>
<evidence type="ECO:0000313" key="6">
    <source>
        <dbReference type="Proteomes" id="UP000238605"/>
    </source>
</evidence>
<dbReference type="Gene3D" id="3.40.50.720">
    <property type="entry name" value="NAD(P)-binding Rossmann-like Domain"/>
    <property type="match status" value="1"/>
</dbReference>
<feature type="domain" description="Ketoreductase" evidence="4">
    <location>
        <begin position="6"/>
        <end position="191"/>
    </location>
</feature>
<keyword evidence="6" id="KW-1185">Reference proteome</keyword>
<dbReference type="RefSeq" id="WP_104301056.1">
    <property type="nucleotide sequence ID" value="NZ_PSNX01000003.1"/>
</dbReference>
<feature type="region of interest" description="Disordered" evidence="3">
    <location>
        <begin position="263"/>
        <end position="283"/>
    </location>
</feature>
<dbReference type="GO" id="GO:0016020">
    <property type="term" value="C:membrane"/>
    <property type="evidence" value="ECO:0007669"/>
    <property type="project" value="TreeGrafter"/>
</dbReference>
<dbReference type="PRINTS" id="PR00081">
    <property type="entry name" value="GDHRDH"/>
</dbReference>
<evidence type="ECO:0000313" key="5">
    <source>
        <dbReference type="EMBL" id="PPE67250.1"/>
    </source>
</evidence>
<evidence type="ECO:0000256" key="1">
    <source>
        <dbReference type="ARBA" id="ARBA00006484"/>
    </source>
</evidence>
<gene>
    <name evidence="5" type="ORF">C1704_03515</name>
</gene>
<dbReference type="Proteomes" id="UP000238605">
    <property type="component" value="Unassembled WGS sequence"/>
</dbReference>
<keyword evidence="2" id="KW-0560">Oxidoreductase</keyword>
<evidence type="ECO:0000256" key="3">
    <source>
        <dbReference type="SAM" id="MobiDB-lite"/>
    </source>
</evidence>
<dbReference type="AlphaFoldDB" id="A0A2S5SWW6"/>
<protein>
    <submittedName>
        <fullName evidence="5">Short chain dehydrogenase</fullName>
    </submittedName>
</protein>
<dbReference type="PANTHER" id="PTHR44196">
    <property type="entry name" value="DEHYDROGENASE/REDUCTASE SDR FAMILY MEMBER 7B"/>
    <property type="match status" value="1"/>
</dbReference>